<sequence length="499" mass="57370">MDCFKPTEFMESIKLDDPAYTPLKEAQAEEASRFLDILDSPENSDTEEQDVTKDFSFPLGGIREESKSYEVPKYTVVRVDRLPQITKEQDIHLACELFGKINNINIDHTNNCAWIQFENNESAEECIRGSRNLNLFIGAQLSLSATMSDARQHVEPSCVQTSFENNCWQNSPFQLNSVHRADYSLINYSNSEPSEGNYNEFAKSNTEFNSYHTDYNGTRHPFEENSSYFPYFQQYPQYGQEYGTVQNEFQNLYYQNYDHGFAPPGETYPPAKVQSPENIPSLEEQTSMGKKKKESNILIASGFPLDVTPYKIFRLFSLYGNVTRIKIMFKKRDTALIQFMDCYQAKLAKLYLNGCQFGGKVIKVNASKSSFIIMPKKGTKMESEERMLAQDFSRSKEHRYKIAGSRNFQNIAPPSKVLHLSNLPKEIDEVRLQSVFSTVSNFEKIKFFDVAEKIMAHAEFDSISTAIEVIIAFHNYNIDGRYIKISFSKNVPENLTKEE</sequence>
<feature type="domain" description="RRM" evidence="2">
    <location>
        <begin position="75"/>
        <end position="148"/>
    </location>
</feature>
<evidence type="ECO:0000313" key="4">
    <source>
        <dbReference type="Proteomes" id="UP001295684"/>
    </source>
</evidence>
<dbReference type="InterPro" id="IPR012677">
    <property type="entry name" value="Nucleotide-bd_a/b_plait_sf"/>
</dbReference>
<gene>
    <name evidence="3" type="ORF">ECRASSUSDP1_LOCUS4505</name>
</gene>
<dbReference type="Gene3D" id="3.30.70.330">
    <property type="match status" value="3"/>
</dbReference>
<feature type="domain" description="RRM" evidence="2">
    <location>
        <begin position="296"/>
        <end position="369"/>
    </location>
</feature>
<evidence type="ECO:0000313" key="3">
    <source>
        <dbReference type="EMBL" id="CAI2363175.1"/>
    </source>
</evidence>
<organism evidence="3 4">
    <name type="scientific">Euplotes crassus</name>
    <dbReference type="NCBI Taxonomy" id="5936"/>
    <lineage>
        <taxon>Eukaryota</taxon>
        <taxon>Sar</taxon>
        <taxon>Alveolata</taxon>
        <taxon>Ciliophora</taxon>
        <taxon>Intramacronucleata</taxon>
        <taxon>Spirotrichea</taxon>
        <taxon>Hypotrichia</taxon>
        <taxon>Euplotida</taxon>
        <taxon>Euplotidae</taxon>
        <taxon>Moneuplotes</taxon>
    </lineage>
</organism>
<name>A0AAD1U6A5_EUPCR</name>
<dbReference type="EMBL" id="CAMPGE010004331">
    <property type="protein sequence ID" value="CAI2363175.1"/>
    <property type="molecule type" value="Genomic_DNA"/>
</dbReference>
<dbReference type="InterPro" id="IPR055204">
    <property type="entry name" value="HNRNPL_RRM"/>
</dbReference>
<dbReference type="AlphaFoldDB" id="A0AAD1U6A5"/>
<feature type="domain" description="RRM" evidence="2">
    <location>
        <begin position="416"/>
        <end position="490"/>
    </location>
</feature>
<dbReference type="InterPro" id="IPR000504">
    <property type="entry name" value="RRM_dom"/>
</dbReference>
<dbReference type="SUPFAM" id="SSF54928">
    <property type="entry name" value="RNA-binding domain, RBD"/>
    <property type="match status" value="2"/>
</dbReference>
<dbReference type="PROSITE" id="PS50102">
    <property type="entry name" value="RRM"/>
    <property type="match status" value="3"/>
</dbReference>
<dbReference type="Pfam" id="PF13893">
    <property type="entry name" value="RRM_5"/>
    <property type="match status" value="1"/>
</dbReference>
<dbReference type="PANTHER" id="PTHR15592">
    <property type="entry name" value="MATRIN 3/NUCLEAR PROTEIN 220-RELATED"/>
    <property type="match status" value="1"/>
</dbReference>
<accession>A0AAD1U6A5</accession>
<dbReference type="Pfam" id="PF22976">
    <property type="entry name" value="RRM_10"/>
    <property type="match status" value="1"/>
</dbReference>
<dbReference type="SMART" id="SM00360">
    <property type="entry name" value="RRM"/>
    <property type="match status" value="3"/>
</dbReference>
<dbReference type="Pfam" id="PF00076">
    <property type="entry name" value="RRM_1"/>
    <property type="match status" value="1"/>
</dbReference>
<proteinExistence type="predicted"/>
<evidence type="ECO:0000256" key="1">
    <source>
        <dbReference type="PROSITE-ProRule" id="PRU00176"/>
    </source>
</evidence>
<keyword evidence="1" id="KW-0694">RNA-binding</keyword>
<evidence type="ECO:0000259" key="2">
    <source>
        <dbReference type="PROSITE" id="PS50102"/>
    </source>
</evidence>
<protein>
    <recommendedName>
        <fullName evidence="2">RRM domain-containing protein</fullName>
    </recommendedName>
</protein>
<reference evidence="3" key="1">
    <citation type="submission" date="2023-07" db="EMBL/GenBank/DDBJ databases">
        <authorList>
            <consortium name="AG Swart"/>
            <person name="Singh M."/>
            <person name="Singh A."/>
            <person name="Seah K."/>
            <person name="Emmerich C."/>
        </authorList>
    </citation>
    <scope>NUCLEOTIDE SEQUENCE</scope>
    <source>
        <strain evidence="3">DP1</strain>
    </source>
</reference>
<dbReference type="InterPro" id="IPR035979">
    <property type="entry name" value="RBD_domain_sf"/>
</dbReference>
<dbReference type="Proteomes" id="UP001295684">
    <property type="component" value="Unassembled WGS sequence"/>
</dbReference>
<keyword evidence="4" id="KW-1185">Reference proteome</keyword>
<comment type="caution">
    <text evidence="3">The sequence shown here is derived from an EMBL/GenBank/DDBJ whole genome shotgun (WGS) entry which is preliminary data.</text>
</comment>
<dbReference type="GO" id="GO:0003723">
    <property type="term" value="F:RNA binding"/>
    <property type="evidence" value="ECO:0007669"/>
    <property type="project" value="UniProtKB-UniRule"/>
</dbReference>